<dbReference type="GO" id="GO:0008320">
    <property type="term" value="F:protein transmembrane transporter activity"/>
    <property type="evidence" value="ECO:0007669"/>
    <property type="project" value="TreeGrafter"/>
</dbReference>
<evidence type="ECO:0000256" key="6">
    <source>
        <dbReference type="ARBA" id="ARBA00023128"/>
    </source>
</evidence>
<dbReference type="Pfam" id="PF02466">
    <property type="entry name" value="Tim17"/>
    <property type="match status" value="1"/>
</dbReference>
<gene>
    <name evidence="9" type="ORF">HU200_035030</name>
</gene>
<dbReference type="PANTHER" id="PTHR10485">
    <property type="entry name" value="MITOCHONDRIAL IMPORT INNER MEMBRANE TRANSLOCASE SUBUNIT TIM-17"/>
    <property type="match status" value="1"/>
</dbReference>
<comment type="caution">
    <text evidence="9">The sequence shown here is derived from an EMBL/GenBank/DDBJ whole genome shotgun (WGS) entry which is preliminary data.</text>
</comment>
<dbReference type="AlphaFoldDB" id="A0A835BJQ2"/>
<keyword evidence="5" id="KW-1133">Transmembrane helix</keyword>
<evidence type="ECO:0000256" key="2">
    <source>
        <dbReference type="ARBA" id="ARBA00008444"/>
    </source>
</evidence>
<dbReference type="Proteomes" id="UP000636709">
    <property type="component" value="Unassembled WGS sequence"/>
</dbReference>
<name>A0A835BJQ2_9POAL</name>
<dbReference type="GO" id="GO:0005744">
    <property type="term" value="C:TIM23 mitochondrial import inner membrane translocase complex"/>
    <property type="evidence" value="ECO:0007669"/>
    <property type="project" value="TreeGrafter"/>
</dbReference>
<evidence type="ECO:0000256" key="4">
    <source>
        <dbReference type="ARBA" id="ARBA00022792"/>
    </source>
</evidence>
<keyword evidence="7" id="KW-0472">Membrane</keyword>
<evidence type="ECO:0000256" key="8">
    <source>
        <dbReference type="SAM" id="MobiDB-lite"/>
    </source>
</evidence>
<comment type="similarity">
    <text evidence="2">Belongs to the Tim17/Tim22/Tim23 family.</text>
</comment>
<feature type="region of interest" description="Disordered" evidence="8">
    <location>
        <begin position="74"/>
        <end position="104"/>
    </location>
</feature>
<sequence>MRTTTPVSAITNQTVAAFASEELASIVPLFLSLFHRYCWQELEVVGSPFRGTRSPCCRPTRAKLWYQPGHVRGGCRGQESARSPRYVAPAQESARSPRSLDEPGYDRIPDLRARCVEDAGGAFLFGLVGSSASNLLRGGLRGGGLAGAARAVSANAPRTAGSLAAYFAVFSASESALSLARRKEDRWNGLAAGAATWAALGARRGAAGAALLGFIWSFEQMDGRILDFLRELDEPTTPRPQRIWPPPAAAPAGAGDFLGILQDPSI</sequence>
<evidence type="ECO:0000256" key="5">
    <source>
        <dbReference type="ARBA" id="ARBA00022989"/>
    </source>
</evidence>
<protein>
    <recommendedName>
        <fullName evidence="11">Mitochondrial import inner membrane translocase subunit TIM22</fullName>
    </recommendedName>
</protein>
<proteinExistence type="inferred from homology"/>
<dbReference type="PANTHER" id="PTHR10485:SF24">
    <property type="entry name" value="MITOCHONDRIAL IMPORT INNER MEMBRANE TRANSLOCASE SUBUNIT TIM22"/>
    <property type="match status" value="1"/>
</dbReference>
<dbReference type="EMBL" id="JACEFO010001862">
    <property type="protein sequence ID" value="KAF8698772.1"/>
    <property type="molecule type" value="Genomic_DNA"/>
</dbReference>
<reference evidence="9" key="1">
    <citation type="submission" date="2020-07" db="EMBL/GenBank/DDBJ databases">
        <title>Genome sequence and genetic diversity analysis of an under-domesticated orphan crop, white fonio (Digitaria exilis).</title>
        <authorList>
            <person name="Bennetzen J.L."/>
            <person name="Chen S."/>
            <person name="Ma X."/>
            <person name="Wang X."/>
            <person name="Yssel A.E.J."/>
            <person name="Chaluvadi S.R."/>
            <person name="Johnson M."/>
            <person name="Gangashetty P."/>
            <person name="Hamidou F."/>
            <person name="Sanogo M.D."/>
            <person name="Zwaenepoel A."/>
            <person name="Wallace J."/>
            <person name="Van De Peer Y."/>
            <person name="Van Deynze A."/>
        </authorList>
    </citation>
    <scope>NUCLEOTIDE SEQUENCE</scope>
    <source>
        <tissue evidence="9">Leaves</tissue>
    </source>
</reference>
<accession>A0A835BJQ2</accession>
<evidence type="ECO:0008006" key="11">
    <source>
        <dbReference type="Google" id="ProtNLM"/>
    </source>
</evidence>
<dbReference type="GO" id="GO:0030150">
    <property type="term" value="P:protein import into mitochondrial matrix"/>
    <property type="evidence" value="ECO:0007669"/>
    <property type="project" value="TreeGrafter"/>
</dbReference>
<comment type="subcellular location">
    <subcellularLocation>
        <location evidence="1">Mitochondrion inner membrane</location>
        <topology evidence="1">Multi-pass membrane protein</topology>
    </subcellularLocation>
</comment>
<keyword evidence="6" id="KW-0496">Mitochondrion</keyword>
<keyword evidence="4" id="KW-0999">Mitochondrion inner membrane</keyword>
<evidence type="ECO:0000313" key="9">
    <source>
        <dbReference type="EMBL" id="KAF8698772.1"/>
    </source>
</evidence>
<organism evidence="9 10">
    <name type="scientific">Digitaria exilis</name>
    <dbReference type="NCBI Taxonomy" id="1010633"/>
    <lineage>
        <taxon>Eukaryota</taxon>
        <taxon>Viridiplantae</taxon>
        <taxon>Streptophyta</taxon>
        <taxon>Embryophyta</taxon>
        <taxon>Tracheophyta</taxon>
        <taxon>Spermatophyta</taxon>
        <taxon>Magnoliopsida</taxon>
        <taxon>Liliopsida</taxon>
        <taxon>Poales</taxon>
        <taxon>Poaceae</taxon>
        <taxon>PACMAD clade</taxon>
        <taxon>Panicoideae</taxon>
        <taxon>Panicodae</taxon>
        <taxon>Paniceae</taxon>
        <taxon>Anthephorinae</taxon>
        <taxon>Digitaria</taxon>
    </lineage>
</organism>
<evidence type="ECO:0000256" key="3">
    <source>
        <dbReference type="ARBA" id="ARBA00022692"/>
    </source>
</evidence>
<evidence type="ECO:0000313" key="10">
    <source>
        <dbReference type="Proteomes" id="UP000636709"/>
    </source>
</evidence>
<keyword evidence="10" id="KW-1185">Reference proteome</keyword>
<evidence type="ECO:0000256" key="7">
    <source>
        <dbReference type="ARBA" id="ARBA00023136"/>
    </source>
</evidence>
<keyword evidence="3" id="KW-0812">Transmembrane</keyword>
<evidence type="ECO:0000256" key="1">
    <source>
        <dbReference type="ARBA" id="ARBA00004448"/>
    </source>
</evidence>